<dbReference type="RefSeq" id="WP_127788522.1">
    <property type="nucleotide sequence ID" value="NZ_SACL01000005.1"/>
</dbReference>
<gene>
    <name evidence="1" type="ORF">EOD42_15800</name>
</gene>
<organism evidence="1 2">
    <name type="scientific">Rhodovarius crocodyli</name>
    <dbReference type="NCBI Taxonomy" id="1979269"/>
    <lineage>
        <taxon>Bacteria</taxon>
        <taxon>Pseudomonadati</taxon>
        <taxon>Pseudomonadota</taxon>
        <taxon>Alphaproteobacteria</taxon>
        <taxon>Acetobacterales</taxon>
        <taxon>Roseomonadaceae</taxon>
        <taxon>Rhodovarius</taxon>
    </lineage>
</organism>
<dbReference type="InterPro" id="IPR010626">
    <property type="entry name" value="DUF1217"/>
</dbReference>
<dbReference type="Gene3D" id="1.10.3700.10">
    <property type="entry name" value="AGR C 984p-like"/>
    <property type="match status" value="1"/>
</dbReference>
<name>A0A437MDD5_9PROT</name>
<dbReference type="InterPro" id="IPR023157">
    <property type="entry name" value="AGR-C-984p-like_sf"/>
</dbReference>
<evidence type="ECO:0000313" key="1">
    <source>
        <dbReference type="EMBL" id="RVT95662.1"/>
    </source>
</evidence>
<evidence type="ECO:0000313" key="2">
    <source>
        <dbReference type="Proteomes" id="UP000282957"/>
    </source>
</evidence>
<sequence>MSGSYAGSTNPILAYRLNIKDGAEAKALARVAKEPDVQRSMDQFTKAVAQAKDIKSALKDPRILGVLMTAMGLGDATNQSGLATRALLSDLSDTKSLANNLSDSRWKNAAKSLDLFSKGLDALKDPKLQATLKEGLQRAKWYEKLDGDVAGLSDALAFKDKASTATDVYTVLGDPILRRVVTGALGLPTTIAIQSVETQARAVSSRLNLEKLQSPKEVQKLIERYLTNKDQTATNTSTNLLAQFGFTV</sequence>
<keyword evidence="2" id="KW-1185">Reference proteome</keyword>
<dbReference type="OrthoDB" id="7315599at2"/>
<proteinExistence type="predicted"/>
<comment type="caution">
    <text evidence="1">The sequence shown here is derived from an EMBL/GenBank/DDBJ whole genome shotgun (WGS) entry which is preliminary data.</text>
</comment>
<dbReference type="Proteomes" id="UP000282957">
    <property type="component" value="Unassembled WGS sequence"/>
</dbReference>
<dbReference type="AlphaFoldDB" id="A0A437MDD5"/>
<dbReference type="EMBL" id="SACL01000005">
    <property type="protein sequence ID" value="RVT95662.1"/>
    <property type="molecule type" value="Genomic_DNA"/>
</dbReference>
<reference evidence="1 2" key="1">
    <citation type="submission" date="2019-01" db="EMBL/GenBank/DDBJ databases">
        <authorList>
            <person name="Chen W.-M."/>
        </authorList>
    </citation>
    <scope>NUCLEOTIDE SEQUENCE [LARGE SCALE GENOMIC DNA]</scope>
    <source>
        <strain evidence="1 2">CCP-6</strain>
    </source>
</reference>
<dbReference type="SUPFAM" id="SSF158837">
    <property type="entry name" value="AGR C 984p-like"/>
    <property type="match status" value="1"/>
</dbReference>
<accession>A0A437MDD5</accession>
<protein>
    <submittedName>
        <fullName evidence="1">DUF1217 domain-containing protein</fullName>
    </submittedName>
</protein>
<dbReference type="Pfam" id="PF06748">
    <property type="entry name" value="DUF1217"/>
    <property type="match status" value="1"/>
</dbReference>